<reference evidence="2" key="1">
    <citation type="submission" date="2022-12" db="EMBL/GenBank/DDBJ databases">
        <title>Polyphasic identification of a Novel Hot-Spring Cyanobacterium Ocullathermofonsia sinensis gen nov. sp. nov. and Genomic Insights on its Adaptations to the Thermal Habitat.</title>
        <authorList>
            <person name="Daroch M."/>
            <person name="Tang J."/>
            <person name="Jiang Y."/>
        </authorList>
    </citation>
    <scope>NUCLEOTIDE SEQUENCE</scope>
    <source>
        <strain evidence="2">PKUAC-SCTA174</strain>
    </source>
</reference>
<dbReference type="Proteomes" id="UP001163152">
    <property type="component" value="Chromosome"/>
</dbReference>
<proteinExistence type="predicted"/>
<accession>A0A9E8ZB86</accession>
<organism evidence="2 3">
    <name type="scientific">Thermocoleostomius sinensis A174</name>
    <dbReference type="NCBI Taxonomy" id="2016057"/>
    <lineage>
        <taxon>Bacteria</taxon>
        <taxon>Bacillati</taxon>
        <taxon>Cyanobacteriota</taxon>
        <taxon>Cyanophyceae</taxon>
        <taxon>Oculatellales</taxon>
        <taxon>Oculatellaceae</taxon>
        <taxon>Thermocoleostomius</taxon>
    </lineage>
</organism>
<feature type="region of interest" description="Disordered" evidence="1">
    <location>
        <begin position="66"/>
        <end position="96"/>
    </location>
</feature>
<dbReference type="RefSeq" id="WP_268609855.1">
    <property type="nucleotide sequence ID" value="NZ_CP113797.1"/>
</dbReference>
<dbReference type="KEGG" id="tsin:OXH18_23100"/>
<evidence type="ECO:0000313" key="3">
    <source>
        <dbReference type="Proteomes" id="UP001163152"/>
    </source>
</evidence>
<keyword evidence="3" id="KW-1185">Reference proteome</keyword>
<evidence type="ECO:0000256" key="1">
    <source>
        <dbReference type="SAM" id="MobiDB-lite"/>
    </source>
</evidence>
<protein>
    <submittedName>
        <fullName evidence="2">Uncharacterized protein</fullName>
    </submittedName>
</protein>
<name>A0A9E8ZB86_9CYAN</name>
<sequence length="96" mass="10366">MATLKSISPSSTVGDLQQARDQVRTTFNDVKQSAQTVQEAKVTELEQTYQDLDRAVSAVPKTATLAQARDSISPPSRSRRSGPIPVGLSPQLPIVF</sequence>
<gene>
    <name evidence="2" type="ORF">OXH18_23100</name>
</gene>
<dbReference type="AlphaFoldDB" id="A0A9E8ZB86"/>
<feature type="compositionally biased region" description="Low complexity" evidence="1">
    <location>
        <begin position="69"/>
        <end position="85"/>
    </location>
</feature>
<dbReference type="EMBL" id="CP113797">
    <property type="protein sequence ID" value="WAL60024.1"/>
    <property type="molecule type" value="Genomic_DNA"/>
</dbReference>
<evidence type="ECO:0000313" key="2">
    <source>
        <dbReference type="EMBL" id="WAL60024.1"/>
    </source>
</evidence>